<feature type="transmembrane region" description="Helical" evidence="7">
    <location>
        <begin position="49"/>
        <end position="70"/>
    </location>
</feature>
<organism evidence="9 10">
    <name type="scientific">Nostocoides australiense Ben110</name>
    <dbReference type="NCBI Taxonomy" id="1193182"/>
    <lineage>
        <taxon>Bacteria</taxon>
        <taxon>Bacillati</taxon>
        <taxon>Actinomycetota</taxon>
        <taxon>Actinomycetes</taxon>
        <taxon>Micrococcales</taxon>
        <taxon>Intrasporangiaceae</taxon>
        <taxon>Nostocoides</taxon>
    </lineage>
</organism>
<sequence length="411" mass="43217">MSRIGETVAPARMGRDFRWLLASSWVGQIGDGIALAAGPLLVASQTRNAVLVGLAAALQRVPTLLFGLVAGAVADRHDRKRLVVLSNAARMAVLGVLVATLATGHVNIAVVLAAMFALGCAEIFADTAFGTIMPMLVAKEDLGLGQSRLMAGFLTGNQLVGPPVGAFLFAAGMAWPFVVQIVTLLLGLLLIVRIATTTHARPDREPTHVRRDIADGVRWLLGNAPVRTLALVILVFNITWGAAWSVLVLYSLDHLHMGEVGFGLLTTAAAAGGIAGTTSYGWLERHFALAALMRACLLLEVATHLALAMTTSGTVAMGIMVVFGTYAFVWGTLSNAVRQRATPTEFQGRVSSVYLVGVFGGLVVGQLLGGVIAQRWGLTAPFWFAGVGSGLTLLVVWRELAHIAHADSASD</sequence>
<dbReference type="InterPro" id="IPR010290">
    <property type="entry name" value="TM_effector"/>
</dbReference>
<proteinExistence type="predicted"/>
<dbReference type="SUPFAM" id="SSF103473">
    <property type="entry name" value="MFS general substrate transporter"/>
    <property type="match status" value="1"/>
</dbReference>
<keyword evidence="2" id="KW-0813">Transport</keyword>
<feature type="transmembrane region" description="Helical" evidence="7">
    <location>
        <begin position="262"/>
        <end position="283"/>
    </location>
</feature>
<comment type="subcellular location">
    <subcellularLocation>
        <location evidence="1">Cell membrane</location>
        <topology evidence="1">Multi-pass membrane protein</topology>
    </subcellularLocation>
</comment>
<dbReference type="GO" id="GO:0022857">
    <property type="term" value="F:transmembrane transporter activity"/>
    <property type="evidence" value="ECO:0007669"/>
    <property type="project" value="InterPro"/>
</dbReference>
<feature type="transmembrane region" description="Helical" evidence="7">
    <location>
        <begin position="380"/>
        <end position="397"/>
    </location>
</feature>
<evidence type="ECO:0000256" key="6">
    <source>
        <dbReference type="ARBA" id="ARBA00023136"/>
    </source>
</evidence>
<keyword evidence="4 7" id="KW-0812">Transmembrane</keyword>
<protein>
    <submittedName>
        <fullName evidence="9">Major facilitator superfamily MFS_1</fullName>
    </submittedName>
</protein>
<keyword evidence="5 7" id="KW-1133">Transmembrane helix</keyword>
<feature type="transmembrane region" description="Helical" evidence="7">
    <location>
        <begin position="290"/>
        <end position="309"/>
    </location>
</feature>
<evidence type="ECO:0000256" key="5">
    <source>
        <dbReference type="ARBA" id="ARBA00022989"/>
    </source>
</evidence>
<dbReference type="PROSITE" id="PS50850">
    <property type="entry name" value="MFS"/>
    <property type="match status" value="1"/>
</dbReference>
<dbReference type="Pfam" id="PF05977">
    <property type="entry name" value="MFS_3"/>
    <property type="match status" value="1"/>
</dbReference>
<dbReference type="Proteomes" id="UP000035763">
    <property type="component" value="Unassembled WGS sequence"/>
</dbReference>
<dbReference type="InterPro" id="IPR020846">
    <property type="entry name" value="MFS_dom"/>
</dbReference>
<feature type="transmembrane region" description="Helical" evidence="7">
    <location>
        <begin position="353"/>
        <end position="374"/>
    </location>
</feature>
<evidence type="ECO:0000256" key="2">
    <source>
        <dbReference type="ARBA" id="ARBA00022448"/>
    </source>
</evidence>
<dbReference type="PANTHER" id="PTHR23513:SF6">
    <property type="entry name" value="MAJOR FACILITATOR SUPERFAMILY ASSOCIATED DOMAIN-CONTAINING PROTEIN"/>
    <property type="match status" value="1"/>
</dbReference>
<reference evidence="9 10" key="1">
    <citation type="journal article" date="2013" name="ISME J.">
        <title>A metabolic model for members of the genus Tetrasphaera involved in enhanced biological phosphorus removal.</title>
        <authorList>
            <person name="Kristiansen R."/>
            <person name="Nguyen H.T.T."/>
            <person name="Saunders A.M."/>
            <person name="Nielsen J.L."/>
            <person name="Wimmer R."/>
            <person name="Le V.Q."/>
            <person name="McIlroy S.J."/>
            <person name="Petrovski S."/>
            <person name="Seviour R.J."/>
            <person name="Calteau A."/>
            <person name="Nielsen K.L."/>
            <person name="Nielsen P.H."/>
        </authorList>
    </citation>
    <scope>NUCLEOTIDE SEQUENCE [LARGE SCALE GENOMIC DNA]</scope>
    <source>
        <strain evidence="9 10">Ben110</strain>
    </source>
</reference>
<evidence type="ECO:0000256" key="1">
    <source>
        <dbReference type="ARBA" id="ARBA00004651"/>
    </source>
</evidence>
<keyword evidence="10" id="KW-1185">Reference proteome</keyword>
<dbReference type="AlphaFoldDB" id="W6JZD0"/>
<evidence type="ECO:0000256" key="7">
    <source>
        <dbReference type="SAM" id="Phobius"/>
    </source>
</evidence>
<name>W6JZD0_9MICO</name>
<feature type="transmembrane region" description="Helical" evidence="7">
    <location>
        <begin position="315"/>
        <end position="333"/>
    </location>
</feature>
<evidence type="ECO:0000259" key="8">
    <source>
        <dbReference type="PROSITE" id="PS50850"/>
    </source>
</evidence>
<evidence type="ECO:0000256" key="3">
    <source>
        <dbReference type="ARBA" id="ARBA00022475"/>
    </source>
</evidence>
<feature type="domain" description="Major facilitator superfamily (MFS) profile" evidence="8">
    <location>
        <begin position="1"/>
        <end position="404"/>
    </location>
</feature>
<accession>W6JZD0</accession>
<keyword evidence="3" id="KW-1003">Cell membrane</keyword>
<feature type="transmembrane region" description="Helical" evidence="7">
    <location>
        <begin position="177"/>
        <end position="195"/>
    </location>
</feature>
<dbReference type="RefSeq" id="WP_235435551.1">
    <property type="nucleotide sequence ID" value="NZ_HG764815.1"/>
</dbReference>
<evidence type="ECO:0000313" key="9">
    <source>
        <dbReference type="EMBL" id="CCH74547.1"/>
    </source>
</evidence>
<dbReference type="PANTHER" id="PTHR23513">
    <property type="entry name" value="INTEGRAL MEMBRANE EFFLUX PROTEIN-RELATED"/>
    <property type="match status" value="1"/>
</dbReference>
<comment type="caution">
    <text evidence="9">The sequence shown here is derived from an EMBL/GenBank/DDBJ whole genome shotgun (WGS) entry which is preliminary data.</text>
</comment>
<dbReference type="STRING" id="1193182.BN11_4560015"/>
<evidence type="ECO:0000256" key="4">
    <source>
        <dbReference type="ARBA" id="ARBA00022692"/>
    </source>
</evidence>
<gene>
    <name evidence="9" type="ORF">BN11_4560015</name>
</gene>
<feature type="transmembrane region" description="Helical" evidence="7">
    <location>
        <begin position="20"/>
        <end position="43"/>
    </location>
</feature>
<feature type="transmembrane region" description="Helical" evidence="7">
    <location>
        <begin position="228"/>
        <end position="250"/>
    </location>
</feature>
<keyword evidence="6 7" id="KW-0472">Membrane</keyword>
<dbReference type="EMBL" id="CAJA01000397">
    <property type="protein sequence ID" value="CCH74547.1"/>
    <property type="molecule type" value="Genomic_DNA"/>
</dbReference>
<evidence type="ECO:0000313" key="10">
    <source>
        <dbReference type="Proteomes" id="UP000035763"/>
    </source>
</evidence>
<dbReference type="CDD" id="cd06173">
    <property type="entry name" value="MFS_MefA_like"/>
    <property type="match status" value="1"/>
</dbReference>
<dbReference type="GO" id="GO:0005886">
    <property type="term" value="C:plasma membrane"/>
    <property type="evidence" value="ECO:0007669"/>
    <property type="project" value="UniProtKB-SubCell"/>
</dbReference>
<dbReference type="InterPro" id="IPR036259">
    <property type="entry name" value="MFS_trans_sf"/>
</dbReference>
<dbReference type="Gene3D" id="1.20.1250.20">
    <property type="entry name" value="MFS general substrate transporter like domains"/>
    <property type="match status" value="1"/>
</dbReference>